<evidence type="ECO:0000259" key="3">
    <source>
        <dbReference type="PROSITE" id="PS50110"/>
    </source>
</evidence>
<dbReference type="SUPFAM" id="SSF53649">
    <property type="entry name" value="Alkaline phosphatase-like"/>
    <property type="match status" value="1"/>
</dbReference>
<feature type="modified residue" description="4-aspartylphosphate" evidence="2">
    <location>
        <position position="51"/>
    </location>
</feature>
<proteinExistence type="predicted"/>
<evidence type="ECO:0000256" key="2">
    <source>
        <dbReference type="PROSITE-ProRule" id="PRU00169"/>
    </source>
</evidence>
<gene>
    <name evidence="4" type="ORF">ENQ77_05230</name>
    <name evidence="5" type="ORF">ENU66_03045</name>
</gene>
<dbReference type="InterPro" id="IPR001789">
    <property type="entry name" value="Sig_transdc_resp-reg_receiver"/>
</dbReference>
<evidence type="ECO:0000313" key="5">
    <source>
        <dbReference type="EMBL" id="HGL17295.1"/>
    </source>
</evidence>
<feature type="domain" description="Response regulatory" evidence="3">
    <location>
        <begin position="2"/>
        <end position="116"/>
    </location>
</feature>
<dbReference type="AlphaFoldDB" id="A0A7C2K1U9"/>
<dbReference type="Pfam" id="PF08665">
    <property type="entry name" value="PglZ"/>
    <property type="match status" value="1"/>
</dbReference>
<evidence type="ECO:0000313" key="4">
    <source>
        <dbReference type="EMBL" id="HEN28048.1"/>
    </source>
</evidence>
<reference evidence="4" key="1">
    <citation type="journal article" date="2020" name="mSystems">
        <title>Genome- and Community-Level Interaction Insights into Carbon Utilization and Element Cycling Functions of Hydrothermarchaeota in Hydrothermal Sediment.</title>
        <authorList>
            <person name="Zhou Z."/>
            <person name="Liu Y."/>
            <person name="Xu W."/>
            <person name="Pan J."/>
            <person name="Luo Z.H."/>
            <person name="Li M."/>
        </authorList>
    </citation>
    <scope>NUCLEOTIDE SEQUENCE [LARGE SCALE GENOMIC DNA]</scope>
    <source>
        <strain evidence="4">SpSt-34</strain>
        <strain evidence="5">SpSt-69</strain>
    </source>
</reference>
<evidence type="ECO:0000256" key="1">
    <source>
        <dbReference type="ARBA" id="ARBA00022553"/>
    </source>
</evidence>
<protein>
    <submittedName>
        <fullName evidence="4">Response regulator</fullName>
    </submittedName>
</protein>
<sequence length="485" mass="56568">MKILWLDDEIDLLKPHIMFLENQGMKVIGVDHPLKALEIAKSEDFDVILIDYKMPQISGIEFAREIKKLHPNVPLVLITMVQDQEVMDEAYSIDIFDYLIKPVQPSQILAVLRKLEKDKIKNRAETRRILNYYNAINSLGNDWTDWLEKGRLLFYWMVESPEDELLKEELKTKNQDFATWVMRNYPELLLKGEIPFIFKVFKDYVFTGLKKGEKITVIVFDNFRFDQALELSKSIQPTYNVEIQPIFSVLPTATQFARNSLFSGHTPYDTERRNPGWTRNNLHEKELLEQNLIENGFKNFPYVIKKINSLDAFKQESFNAGLPLEVYVINFFDMIFHLREAESPLRGLIENAEDYVRLCKFILESSNFLEKLHAPNIIITTDHGWVRGEKPVIIQGGMEVTEGLRFKFGDSLKAIEGKPIEIMDLKKFGIPQFARMLFIAKGYDFFIYKSDPGKYKKKYLGGLFHGGISIEEMIIPLIKLRRRSS</sequence>
<name>A0A7C2K1U9_UNCW3</name>
<dbReference type="CDD" id="cd00156">
    <property type="entry name" value="REC"/>
    <property type="match status" value="1"/>
</dbReference>
<dbReference type="PANTHER" id="PTHR44591:SF3">
    <property type="entry name" value="RESPONSE REGULATORY DOMAIN-CONTAINING PROTEIN"/>
    <property type="match status" value="1"/>
</dbReference>
<comment type="caution">
    <text evidence="4">The sequence shown here is derived from an EMBL/GenBank/DDBJ whole genome shotgun (WGS) entry which is preliminary data.</text>
</comment>
<dbReference type="Pfam" id="PF00072">
    <property type="entry name" value="Response_reg"/>
    <property type="match status" value="1"/>
</dbReference>
<dbReference type="EMBL" id="DSOL01000149">
    <property type="protein sequence ID" value="HEN28048.1"/>
    <property type="molecule type" value="Genomic_DNA"/>
</dbReference>
<accession>A0A7C2K1U9</accession>
<dbReference type="SMART" id="SM00448">
    <property type="entry name" value="REC"/>
    <property type="match status" value="1"/>
</dbReference>
<dbReference type="PANTHER" id="PTHR44591">
    <property type="entry name" value="STRESS RESPONSE REGULATOR PROTEIN 1"/>
    <property type="match status" value="1"/>
</dbReference>
<keyword evidence="1 2" id="KW-0597">Phosphoprotein</keyword>
<dbReference type="PROSITE" id="PS50110">
    <property type="entry name" value="RESPONSE_REGULATORY"/>
    <property type="match status" value="1"/>
</dbReference>
<dbReference type="InterPro" id="IPR017850">
    <property type="entry name" value="Alkaline_phosphatase_core_sf"/>
</dbReference>
<dbReference type="EMBL" id="DTDJ01000024">
    <property type="protein sequence ID" value="HGL17295.1"/>
    <property type="molecule type" value="Genomic_DNA"/>
</dbReference>
<dbReference type="SUPFAM" id="SSF52172">
    <property type="entry name" value="CheY-like"/>
    <property type="match status" value="1"/>
</dbReference>
<dbReference type="GO" id="GO:0000160">
    <property type="term" value="P:phosphorelay signal transduction system"/>
    <property type="evidence" value="ECO:0007669"/>
    <property type="project" value="InterPro"/>
</dbReference>
<organism evidence="4">
    <name type="scientific">candidate division WOR-3 bacterium</name>
    <dbReference type="NCBI Taxonomy" id="2052148"/>
    <lineage>
        <taxon>Bacteria</taxon>
        <taxon>Bacteria division WOR-3</taxon>
    </lineage>
</organism>
<dbReference type="InterPro" id="IPR011006">
    <property type="entry name" value="CheY-like_superfamily"/>
</dbReference>
<dbReference type="InterPro" id="IPR050595">
    <property type="entry name" value="Bact_response_regulator"/>
</dbReference>
<dbReference type="Gene3D" id="3.40.50.2300">
    <property type="match status" value="1"/>
</dbReference>